<feature type="transmembrane region" description="Helical" evidence="1">
    <location>
        <begin position="482"/>
        <end position="499"/>
    </location>
</feature>
<feature type="transmembrane region" description="Helical" evidence="1">
    <location>
        <begin position="263"/>
        <end position="283"/>
    </location>
</feature>
<feature type="transmembrane region" description="Helical" evidence="1">
    <location>
        <begin position="360"/>
        <end position="379"/>
    </location>
</feature>
<dbReference type="Proteomes" id="UP000076935">
    <property type="component" value="Unassembled WGS sequence"/>
</dbReference>
<accession>A0A177L4D8</accession>
<feature type="transmembrane region" description="Helical" evidence="1">
    <location>
        <begin position="235"/>
        <end position="257"/>
    </location>
</feature>
<feature type="transmembrane region" description="Helical" evidence="1">
    <location>
        <begin position="68"/>
        <end position="88"/>
    </location>
</feature>
<proteinExistence type="predicted"/>
<evidence type="ECO:0000313" key="3">
    <source>
        <dbReference type="EMBL" id="OAH60284.1"/>
    </source>
</evidence>
<feature type="transmembrane region" description="Helical" evidence="1">
    <location>
        <begin position="173"/>
        <end position="190"/>
    </location>
</feature>
<feature type="transmembrane region" description="Helical" evidence="1">
    <location>
        <begin position="118"/>
        <end position="136"/>
    </location>
</feature>
<feature type="transmembrane region" description="Helical" evidence="1">
    <location>
        <begin position="385"/>
        <end position="402"/>
    </location>
</feature>
<feature type="transmembrane region" description="Helical" evidence="1">
    <location>
        <begin position="202"/>
        <end position="223"/>
    </location>
</feature>
<feature type="transmembrane region" description="Helical" evidence="1">
    <location>
        <begin position="506"/>
        <end position="524"/>
    </location>
</feature>
<feature type="transmembrane region" description="Helical" evidence="1">
    <location>
        <begin position="335"/>
        <end position="353"/>
    </location>
</feature>
<dbReference type="EMBL" id="LQWY01000044">
    <property type="protein sequence ID" value="OAH60284.1"/>
    <property type="molecule type" value="Genomic_DNA"/>
</dbReference>
<feature type="transmembrane region" description="Helical" evidence="1">
    <location>
        <begin position="9"/>
        <end position="27"/>
    </location>
</feature>
<evidence type="ECO:0000259" key="2">
    <source>
        <dbReference type="Pfam" id="PF09925"/>
    </source>
</evidence>
<feature type="transmembrane region" description="Helical" evidence="1">
    <location>
        <begin position="148"/>
        <end position="166"/>
    </location>
</feature>
<dbReference type="InterPro" id="IPR025833">
    <property type="entry name" value="GDYXXLXY"/>
</dbReference>
<feature type="domain" description="DUF2157" evidence="2">
    <location>
        <begin position="12"/>
        <end position="117"/>
    </location>
</feature>
<feature type="transmembrane region" description="Helical" evidence="1">
    <location>
        <begin position="459"/>
        <end position="476"/>
    </location>
</feature>
<sequence>MIAQKRGDIPYLLSLIFFITAIVYFFASNWPEFDRPMKIGLSLAVLLFCAGAALVYRRSKTFPYLGNWWLFLSVIAFAVAVALVGQMYNSHADSYVLFIVTLIPTIILALLTRYRPLYWLSFLLFELTLWMKLYPTGTFVTYTTGEQLLLYTGLIALHIGIYFFWLKMHEQKLSFLSLIVSQYCALYLLIPHSIYDLFTDDVEYTFIFMLLHVLYIAFIIFFWKSFMKVRKHHPFELAVHLLFFGLYVVWNVFYIWFSIMGEYIFYAGFPMLFILFAFSIFVLRKLKTSSETSDRKWIRYTISLLTGVLAFIGTIIAVSSLSSFIALIFGFSGDMSNSFLFLSVLCIGSGLAVRKDSWLVVRMTLQITGLVFAFLFVRFTSGTTWPAFLIVVPFIVLTILLFKKKEAILYYLAANSALLYGIFQLLMVNGVDFSVSTWVLFAAGVLNACLFFILKEQPVGLAAFWLSITFMLYSLTEEGWDSLLLHLVFLAYICWHLFRPILETRFYRWAAWAAFIGFIIWKYYEYAWLLLHKSLTFFLISIIFFAIWYMWGRKHTVPVEVQKWSIGAFVAVITIQSGFLLFTAWQKEQLLQNGEIVALELAPIDPRSMLQGDYVQLNYEIQTNYREHYYEDTSTLPDGKVNVLLEKSAETIDYNGKIIPVYTASSFAHAGTGEGLTMKGKARAGTLTLGIEHFFIPENSGAEWEEKTHAIVRVAENGDAILETLE</sequence>
<feature type="transmembrane region" description="Helical" evidence="1">
    <location>
        <begin position="530"/>
        <end position="552"/>
    </location>
</feature>
<feature type="transmembrane region" description="Helical" evidence="1">
    <location>
        <begin position="564"/>
        <end position="585"/>
    </location>
</feature>
<feature type="transmembrane region" description="Helical" evidence="1">
    <location>
        <begin position="433"/>
        <end position="454"/>
    </location>
</feature>
<gene>
    <name evidence="3" type="ORF">AWH49_17610</name>
</gene>
<feature type="transmembrane region" description="Helical" evidence="1">
    <location>
        <begin position="94"/>
        <end position="111"/>
    </location>
</feature>
<reference evidence="3 4" key="1">
    <citation type="submission" date="2016-01" db="EMBL/GenBank/DDBJ databases">
        <title>Investigation of taxonomic status of Bacillus aminovorans.</title>
        <authorList>
            <person name="Verma A."/>
            <person name="Pal Y."/>
            <person name="Krishnamurthi S."/>
        </authorList>
    </citation>
    <scope>NUCLEOTIDE SEQUENCE [LARGE SCALE GENOMIC DNA]</scope>
    <source>
        <strain evidence="3 4">DSM 1314</strain>
    </source>
</reference>
<keyword evidence="4" id="KW-1185">Reference proteome</keyword>
<feature type="transmembrane region" description="Helical" evidence="1">
    <location>
        <begin position="39"/>
        <end position="56"/>
    </location>
</feature>
<dbReference type="Pfam" id="PF09925">
    <property type="entry name" value="DUF2157"/>
    <property type="match status" value="1"/>
</dbReference>
<protein>
    <recommendedName>
        <fullName evidence="2">DUF2157 domain-containing protein</fullName>
    </recommendedName>
</protein>
<dbReference type="AlphaFoldDB" id="A0A177L4D8"/>
<organism evidence="3 4">
    <name type="scientific">Domibacillus aminovorans</name>
    <dbReference type="NCBI Taxonomy" id="29332"/>
    <lineage>
        <taxon>Bacteria</taxon>
        <taxon>Bacillati</taxon>
        <taxon>Bacillota</taxon>
        <taxon>Bacilli</taxon>
        <taxon>Bacillales</taxon>
        <taxon>Bacillaceae</taxon>
        <taxon>Domibacillus</taxon>
    </lineage>
</organism>
<keyword evidence="1" id="KW-0472">Membrane</keyword>
<feature type="transmembrane region" description="Helical" evidence="1">
    <location>
        <begin position="409"/>
        <end position="427"/>
    </location>
</feature>
<dbReference type="Pfam" id="PF14345">
    <property type="entry name" value="GDYXXLXY"/>
    <property type="match status" value="1"/>
</dbReference>
<evidence type="ECO:0000256" key="1">
    <source>
        <dbReference type="SAM" id="Phobius"/>
    </source>
</evidence>
<name>A0A177L4D8_9BACI</name>
<keyword evidence="1" id="KW-0812">Transmembrane</keyword>
<dbReference type="RefSeq" id="WP_063966291.1">
    <property type="nucleotide sequence ID" value="NZ_JBCNAN010000024.1"/>
</dbReference>
<comment type="caution">
    <text evidence="3">The sequence shown here is derived from an EMBL/GenBank/DDBJ whole genome shotgun (WGS) entry which is preliminary data.</text>
</comment>
<dbReference type="STRING" id="29332.AWH48_12655"/>
<evidence type="ECO:0000313" key="4">
    <source>
        <dbReference type="Proteomes" id="UP000076935"/>
    </source>
</evidence>
<feature type="transmembrane region" description="Helical" evidence="1">
    <location>
        <begin position="304"/>
        <end position="329"/>
    </location>
</feature>
<dbReference type="InterPro" id="IPR018677">
    <property type="entry name" value="DUF2157"/>
</dbReference>
<keyword evidence="1" id="KW-1133">Transmembrane helix</keyword>